<evidence type="ECO:0000313" key="3">
    <source>
        <dbReference type="EMBL" id="MPC67513.1"/>
    </source>
</evidence>
<sequence>MSCAVAFTILAQGCTASIPDKSVGSLVTDCPASSLSCRFAPSLRDGKITSVYALGDAHGPGGTYAYTACTRQAAGKRQGGGAAGRRNRNVHHVTKQDTLMVVCDEPARVSEGGQSEVPSPQQSTKN</sequence>
<proteinExistence type="predicted"/>
<dbReference type="AlphaFoldDB" id="A0A5B7HBN6"/>
<evidence type="ECO:0000313" key="4">
    <source>
        <dbReference type="Proteomes" id="UP000324222"/>
    </source>
</evidence>
<dbReference type="Proteomes" id="UP000324222">
    <property type="component" value="Unassembled WGS sequence"/>
</dbReference>
<evidence type="ECO:0000256" key="2">
    <source>
        <dbReference type="SAM" id="SignalP"/>
    </source>
</evidence>
<name>A0A5B7HBN6_PORTR</name>
<reference evidence="3 4" key="1">
    <citation type="submission" date="2019-05" db="EMBL/GenBank/DDBJ databases">
        <title>Another draft genome of Portunus trituberculatus and its Hox gene families provides insights of decapod evolution.</title>
        <authorList>
            <person name="Jeong J.-H."/>
            <person name="Song I."/>
            <person name="Kim S."/>
            <person name="Choi T."/>
            <person name="Kim D."/>
            <person name="Ryu S."/>
            <person name="Kim W."/>
        </authorList>
    </citation>
    <scope>NUCLEOTIDE SEQUENCE [LARGE SCALE GENOMIC DNA]</scope>
    <source>
        <tissue evidence="3">Muscle</tissue>
    </source>
</reference>
<organism evidence="3 4">
    <name type="scientific">Portunus trituberculatus</name>
    <name type="common">Swimming crab</name>
    <name type="synonym">Neptunus trituberculatus</name>
    <dbReference type="NCBI Taxonomy" id="210409"/>
    <lineage>
        <taxon>Eukaryota</taxon>
        <taxon>Metazoa</taxon>
        <taxon>Ecdysozoa</taxon>
        <taxon>Arthropoda</taxon>
        <taxon>Crustacea</taxon>
        <taxon>Multicrustacea</taxon>
        <taxon>Malacostraca</taxon>
        <taxon>Eumalacostraca</taxon>
        <taxon>Eucarida</taxon>
        <taxon>Decapoda</taxon>
        <taxon>Pleocyemata</taxon>
        <taxon>Brachyura</taxon>
        <taxon>Eubrachyura</taxon>
        <taxon>Portunoidea</taxon>
        <taxon>Portunidae</taxon>
        <taxon>Portuninae</taxon>
        <taxon>Portunus</taxon>
    </lineage>
</organism>
<comment type="caution">
    <text evidence="3">The sequence shown here is derived from an EMBL/GenBank/DDBJ whole genome shotgun (WGS) entry which is preliminary data.</text>
</comment>
<feature type="region of interest" description="Disordered" evidence="1">
    <location>
        <begin position="106"/>
        <end position="126"/>
    </location>
</feature>
<dbReference type="EMBL" id="VSRR010026344">
    <property type="protein sequence ID" value="MPC67513.1"/>
    <property type="molecule type" value="Genomic_DNA"/>
</dbReference>
<accession>A0A5B7HBN6</accession>
<evidence type="ECO:0000256" key="1">
    <source>
        <dbReference type="SAM" id="MobiDB-lite"/>
    </source>
</evidence>
<feature type="signal peptide" evidence="2">
    <location>
        <begin position="1"/>
        <end position="16"/>
    </location>
</feature>
<keyword evidence="2" id="KW-0732">Signal</keyword>
<feature type="compositionally biased region" description="Polar residues" evidence="1">
    <location>
        <begin position="112"/>
        <end position="126"/>
    </location>
</feature>
<gene>
    <name evidence="3" type="ORF">E2C01_061690</name>
</gene>
<protein>
    <submittedName>
        <fullName evidence="3">Uncharacterized protein</fullName>
    </submittedName>
</protein>
<feature type="chain" id="PRO_5023034155" evidence="2">
    <location>
        <begin position="17"/>
        <end position="126"/>
    </location>
</feature>
<keyword evidence="4" id="KW-1185">Reference proteome</keyword>